<protein>
    <submittedName>
        <fullName evidence="1">Uncharacterized protein</fullName>
    </submittedName>
</protein>
<comment type="caution">
    <text evidence="1">The sequence shown here is derived from an EMBL/GenBank/DDBJ whole genome shotgun (WGS) entry which is preliminary data.</text>
</comment>
<proteinExistence type="predicted"/>
<dbReference type="Proteomes" id="UP000053244">
    <property type="component" value="Unassembled WGS sequence"/>
</dbReference>
<keyword evidence="2" id="KW-1185">Reference proteome</keyword>
<reference evidence="1 2" key="1">
    <citation type="submission" date="2015-10" db="EMBL/GenBank/DDBJ databases">
        <authorList>
            <person name="Gilbert D.G."/>
        </authorList>
    </citation>
    <scope>NUCLEOTIDE SEQUENCE [LARGE SCALE GENOMIC DNA]</scope>
    <source>
        <strain evidence="1 2">NRRL B-16712</strain>
    </source>
</reference>
<dbReference type="EMBL" id="LLZH01000281">
    <property type="protein sequence ID" value="KUL29275.1"/>
    <property type="molecule type" value="Genomic_DNA"/>
</dbReference>
<organism evidence="1 2">
    <name type="scientific">Actinoplanes awajinensis subsp. mycoplanecinus</name>
    <dbReference type="NCBI Taxonomy" id="135947"/>
    <lineage>
        <taxon>Bacteria</taxon>
        <taxon>Bacillati</taxon>
        <taxon>Actinomycetota</taxon>
        <taxon>Actinomycetes</taxon>
        <taxon>Micromonosporales</taxon>
        <taxon>Micromonosporaceae</taxon>
        <taxon>Actinoplanes</taxon>
    </lineage>
</organism>
<evidence type="ECO:0000313" key="2">
    <source>
        <dbReference type="Proteomes" id="UP000053244"/>
    </source>
</evidence>
<evidence type="ECO:0000313" key="1">
    <source>
        <dbReference type="EMBL" id="KUL29275.1"/>
    </source>
</evidence>
<dbReference type="OrthoDB" id="7859927at2"/>
<name>A0A124G9J1_9ACTN</name>
<dbReference type="RefSeq" id="WP_067697966.1">
    <property type="nucleotide sequence ID" value="NZ_LLZH01000281.1"/>
</dbReference>
<gene>
    <name evidence="1" type="ORF">ADL15_29415</name>
</gene>
<accession>A0A124G9J1</accession>
<sequence>MFSDLLTQHVATAHARQLALADLIGERDWELDLSTGLVTFGEDLRFPVQLLGTESHTDGSWLWAWANPQSGLPRELVTLADGVRAFGAEHGIAELTEPSFPLDQADGHQLALITSGLTGRCYYRGPYDGGAVFFHLEGVPEQPVAPERAFTVLGEVIQAYPVAHHAMTTAFLEQQGWRVESRDDLVIGLHPGGTEMRVDFDELGRLIKLSGQIRP</sequence>
<dbReference type="Pfam" id="PF21813">
    <property type="entry name" value="DUF6882"/>
    <property type="match status" value="1"/>
</dbReference>
<dbReference type="AlphaFoldDB" id="A0A124G9J1"/>
<dbReference type="InterPro" id="IPR049249">
    <property type="entry name" value="DUF6882"/>
</dbReference>